<proteinExistence type="predicted"/>
<protein>
    <recommendedName>
        <fullName evidence="3">OstA family protein</fullName>
    </recommendedName>
</protein>
<gene>
    <name evidence="1" type="ordered locus">Marky_0471</name>
</gene>
<dbReference type="eggNOG" id="COG1452">
    <property type="taxonomic scope" value="Bacteria"/>
</dbReference>
<accession>F2NLW6</accession>
<dbReference type="RefSeq" id="WP_013703276.1">
    <property type="nucleotide sequence ID" value="NC_015387.1"/>
</dbReference>
<evidence type="ECO:0000313" key="2">
    <source>
        <dbReference type="Proteomes" id="UP000007030"/>
    </source>
</evidence>
<keyword evidence="2" id="KW-1185">Reference proteome</keyword>
<dbReference type="EMBL" id="CP002630">
    <property type="protein sequence ID" value="AEB11223.1"/>
    <property type="molecule type" value="Genomic_DNA"/>
</dbReference>
<dbReference type="STRING" id="869210.Marky_0471"/>
<dbReference type="HOGENOM" id="CLU_114139_0_0_0"/>
<dbReference type="Proteomes" id="UP000007030">
    <property type="component" value="Chromosome"/>
</dbReference>
<name>F2NLW6_MARHT</name>
<sequence length="212" mass="23642">MTRTLFLLVLLLVLVGARFAGFSVESYGDQVVDPIQGVTTLPDGGVLIDNENALRLEGGFIEYQEGRFIRAREAVFVTDGVRLEAAELYYDAETETVRLTGGMRYASERFAGLSAREGLLFLEDEVALLKGEIRSEDPVLEAEVMVVDGKHGEALLWGRYVYRDPVLGVTLRGNNPEKRLLLRFREGEAYPEATTRVPEEVLARLAPYLEAE</sequence>
<organism evidence="1 2">
    <name type="scientific">Marinithermus hydrothermalis (strain DSM 14884 / JCM 11576 / T1)</name>
    <dbReference type="NCBI Taxonomy" id="869210"/>
    <lineage>
        <taxon>Bacteria</taxon>
        <taxon>Thermotogati</taxon>
        <taxon>Deinococcota</taxon>
        <taxon>Deinococci</taxon>
        <taxon>Thermales</taxon>
        <taxon>Thermaceae</taxon>
        <taxon>Marinithermus</taxon>
    </lineage>
</organism>
<evidence type="ECO:0008006" key="3">
    <source>
        <dbReference type="Google" id="ProtNLM"/>
    </source>
</evidence>
<evidence type="ECO:0000313" key="1">
    <source>
        <dbReference type="EMBL" id="AEB11223.1"/>
    </source>
</evidence>
<dbReference type="KEGG" id="mhd:Marky_0471"/>
<dbReference type="AlphaFoldDB" id="F2NLW6"/>
<reference evidence="1 2" key="1">
    <citation type="journal article" date="2012" name="Stand. Genomic Sci.">
        <title>Complete genome sequence of the aerobic, heterotroph Marinithermus hydrothermalis type strain (T1(T)) from a deep-sea hydrothermal vent chimney.</title>
        <authorList>
            <person name="Copeland A."/>
            <person name="Gu W."/>
            <person name="Yasawong M."/>
            <person name="Lapidus A."/>
            <person name="Lucas S."/>
            <person name="Deshpande S."/>
            <person name="Pagani I."/>
            <person name="Tapia R."/>
            <person name="Cheng J.F."/>
            <person name="Goodwin L.A."/>
            <person name="Pitluck S."/>
            <person name="Liolios K."/>
            <person name="Ivanova N."/>
            <person name="Mavromatis K."/>
            <person name="Mikhailova N."/>
            <person name="Pati A."/>
            <person name="Chen A."/>
            <person name="Palaniappan K."/>
            <person name="Land M."/>
            <person name="Pan C."/>
            <person name="Brambilla E.M."/>
            <person name="Rohde M."/>
            <person name="Tindall B.J."/>
            <person name="Sikorski J."/>
            <person name="Goker M."/>
            <person name="Detter J.C."/>
            <person name="Bristow J."/>
            <person name="Eisen J.A."/>
            <person name="Markowitz V."/>
            <person name="Hugenholtz P."/>
            <person name="Kyrpides N.C."/>
            <person name="Klenk H.P."/>
            <person name="Woyke T."/>
        </authorList>
    </citation>
    <scope>NUCLEOTIDE SEQUENCE [LARGE SCALE GENOMIC DNA]</scope>
    <source>
        <strain evidence="2">DSM 14884 / JCM 11576 / T1</strain>
    </source>
</reference>
<dbReference type="OrthoDB" id="31834at2"/>